<dbReference type="InterPro" id="IPR045357">
    <property type="entry name" value="Aminopeptidase_N-like_N"/>
</dbReference>
<keyword evidence="8" id="KW-0378">Hydrolase</keyword>
<evidence type="ECO:0000256" key="1">
    <source>
        <dbReference type="ARBA" id="ARBA00000098"/>
    </source>
</evidence>
<dbReference type="GO" id="GO:0016020">
    <property type="term" value="C:membrane"/>
    <property type="evidence" value="ECO:0007669"/>
    <property type="project" value="TreeGrafter"/>
</dbReference>
<dbReference type="GO" id="GO:0070006">
    <property type="term" value="F:metalloaminopeptidase activity"/>
    <property type="evidence" value="ECO:0007669"/>
    <property type="project" value="TreeGrafter"/>
</dbReference>
<gene>
    <name evidence="13" type="ORF">JMN32_04700</name>
</gene>
<evidence type="ECO:0000259" key="11">
    <source>
        <dbReference type="Pfam" id="PF01433"/>
    </source>
</evidence>
<evidence type="ECO:0000256" key="5">
    <source>
        <dbReference type="ARBA" id="ARBA00015611"/>
    </source>
</evidence>
<dbReference type="Proteomes" id="UP000614216">
    <property type="component" value="Unassembled WGS sequence"/>
</dbReference>
<dbReference type="Pfam" id="PF17900">
    <property type="entry name" value="Peptidase_M1_N"/>
    <property type="match status" value="1"/>
</dbReference>
<dbReference type="GO" id="GO:0043171">
    <property type="term" value="P:peptide catabolic process"/>
    <property type="evidence" value="ECO:0007669"/>
    <property type="project" value="TreeGrafter"/>
</dbReference>
<evidence type="ECO:0000256" key="2">
    <source>
        <dbReference type="ARBA" id="ARBA00001947"/>
    </source>
</evidence>
<dbReference type="PRINTS" id="PR00756">
    <property type="entry name" value="ALADIPTASE"/>
</dbReference>
<dbReference type="Pfam" id="PF01433">
    <property type="entry name" value="Peptidase_M1"/>
    <property type="match status" value="1"/>
</dbReference>
<dbReference type="InterPro" id="IPR050344">
    <property type="entry name" value="Peptidase_M1_aminopeptidases"/>
</dbReference>
<dbReference type="RefSeq" id="WP_202855136.1">
    <property type="nucleotide sequence ID" value="NZ_JAEUGD010000016.1"/>
</dbReference>
<feature type="domain" description="Peptidase M1 membrane alanine aminopeptidase" evidence="11">
    <location>
        <begin position="237"/>
        <end position="450"/>
    </location>
</feature>
<dbReference type="GO" id="GO:0005737">
    <property type="term" value="C:cytoplasm"/>
    <property type="evidence" value="ECO:0007669"/>
    <property type="project" value="TreeGrafter"/>
</dbReference>
<dbReference type="InterPro" id="IPR042097">
    <property type="entry name" value="Aminopeptidase_N-like_N_sf"/>
</dbReference>
<comment type="similarity">
    <text evidence="3">Belongs to the peptidase M1 family.</text>
</comment>
<evidence type="ECO:0000256" key="6">
    <source>
        <dbReference type="ARBA" id="ARBA00022670"/>
    </source>
</evidence>
<name>A0A937KD24_9BACT</name>
<dbReference type="InterPro" id="IPR014782">
    <property type="entry name" value="Peptidase_M1_dom"/>
</dbReference>
<dbReference type="AlphaFoldDB" id="A0A937KD24"/>
<dbReference type="GO" id="GO:0042277">
    <property type="term" value="F:peptide binding"/>
    <property type="evidence" value="ECO:0007669"/>
    <property type="project" value="TreeGrafter"/>
</dbReference>
<evidence type="ECO:0000256" key="7">
    <source>
        <dbReference type="ARBA" id="ARBA00022723"/>
    </source>
</evidence>
<sequence length="850" mass="98011">MLSILVSCTKKGDNLLVPGISEELAQHRKSVVDDITYELHFDIPRTKDNAIHSTAKISFDLKNTRDDLILDFNADPERLKVIHVNDEAVDIRWEKEHIVIPANFLKKRNVVDIQFDAGEQSLNRHEDYLYTLFVPDRASTCFPLFDQPDLKARYKLSLTVPSEWKAVANGNVVSQKNVEAKTAYMFEETPLISSYLFSFVVGNFKKVAKNINGRVMNMYHRETDSVKLSSNIDAIFDWHEKSLKWMEDYTSVPLPFEKFDFILIPSFQYGGMEHPGAVLYNASALLLDESSTLKQELGRGRLIAHETAHMWFGDLVTMKWFNDVWLKEVFANLMASKIVNPGFPQINHDLQFLTAHYPSAYSVDRTMGTHPIQQTLDNLKDAGTLYGAIIYQKAPIVMRMLENSLGYEKFQNGLKQYLNSYAFGNATWDDLINILAKDASFDIERWNKHWVKSGGMPIVQYAIESWDNKNISEMKIWSTNDQMEMDDDLWWRQDLKVLMGYGDTSRYYNANLLTNKEEPEFSGEPYPEYLFTNGGGLGYGYFKMNKDSKDFLIRNVDSIKDPVVRASIWINLYEASLRGHIKPDKLIDRAIESLPKEEETLITEYITGVIHTIYWKMLTEESRISLAPKLEGILLNMMLHATSVNLKSTYFNALKSIAISENGVLVLKKIWNEEMELDGLPLSEKDFTSLAYELAIREIDGVESLLQEQGNRITNPDRKKRFNFILPALSEDEAVRDAFFESLKEAKNRENEAWVLEALAYLHHPLRSQSSVKYIKPSLEMLQEIQLTGDIFFPKRWLDNTLVGHSSEKAVDEVRQFLYRHNDYPANLKNKVLQSADLLFKSVEVKRKKK</sequence>
<comment type="catalytic activity">
    <reaction evidence="1">
        <text>Release of an N-terminal amino acid, Xaa-|-Yaa- from a peptide, amide or arylamide. Xaa is preferably Ala, but may be most amino acids including Pro (slow action). When a terminal hydrophobic residue is followed by a prolyl residue, the two may be released as an intact Xaa-Pro dipeptide.</text>
        <dbReference type="EC" id="3.4.11.2"/>
    </reaction>
</comment>
<dbReference type="InterPro" id="IPR027268">
    <property type="entry name" value="Peptidase_M4/M1_CTD_sf"/>
</dbReference>
<evidence type="ECO:0000256" key="3">
    <source>
        <dbReference type="ARBA" id="ARBA00010136"/>
    </source>
</evidence>
<protein>
    <recommendedName>
        <fullName evidence="5">Aminopeptidase N</fullName>
        <ecNumber evidence="4">3.4.11.2</ecNumber>
    </recommendedName>
</protein>
<evidence type="ECO:0000256" key="9">
    <source>
        <dbReference type="ARBA" id="ARBA00022833"/>
    </source>
</evidence>
<organism evidence="13 14">
    <name type="scientific">Fulvivirga marina</name>
    <dbReference type="NCBI Taxonomy" id="2494733"/>
    <lineage>
        <taxon>Bacteria</taxon>
        <taxon>Pseudomonadati</taxon>
        <taxon>Bacteroidota</taxon>
        <taxon>Cytophagia</taxon>
        <taxon>Cytophagales</taxon>
        <taxon>Fulvivirgaceae</taxon>
        <taxon>Fulvivirga</taxon>
    </lineage>
</organism>
<dbReference type="GO" id="GO:0005615">
    <property type="term" value="C:extracellular space"/>
    <property type="evidence" value="ECO:0007669"/>
    <property type="project" value="TreeGrafter"/>
</dbReference>
<evidence type="ECO:0000256" key="8">
    <source>
        <dbReference type="ARBA" id="ARBA00022801"/>
    </source>
</evidence>
<dbReference type="EMBL" id="JAEUGD010000016">
    <property type="protein sequence ID" value="MBL6445595.1"/>
    <property type="molecule type" value="Genomic_DNA"/>
</dbReference>
<keyword evidence="14" id="KW-1185">Reference proteome</keyword>
<dbReference type="Gene3D" id="2.60.40.1730">
    <property type="entry name" value="tricorn interacting facor f3 domain"/>
    <property type="match status" value="1"/>
</dbReference>
<evidence type="ECO:0000256" key="10">
    <source>
        <dbReference type="ARBA" id="ARBA00023049"/>
    </source>
</evidence>
<keyword evidence="6" id="KW-0645">Protease</keyword>
<dbReference type="SUPFAM" id="SSF55486">
    <property type="entry name" value="Metalloproteases ('zincins'), catalytic domain"/>
    <property type="match status" value="1"/>
</dbReference>
<dbReference type="GO" id="GO:0008270">
    <property type="term" value="F:zinc ion binding"/>
    <property type="evidence" value="ECO:0007669"/>
    <property type="project" value="InterPro"/>
</dbReference>
<dbReference type="Gene3D" id="1.10.390.10">
    <property type="entry name" value="Neutral Protease Domain 2"/>
    <property type="match status" value="1"/>
</dbReference>
<dbReference type="PANTHER" id="PTHR11533">
    <property type="entry name" value="PROTEASE M1 ZINC METALLOPROTEASE"/>
    <property type="match status" value="1"/>
</dbReference>
<feature type="domain" description="Aminopeptidase N-like N-terminal" evidence="12">
    <location>
        <begin position="36"/>
        <end position="196"/>
    </location>
</feature>
<proteinExistence type="inferred from homology"/>
<comment type="cofactor">
    <cofactor evidence="2">
        <name>Zn(2+)</name>
        <dbReference type="ChEBI" id="CHEBI:29105"/>
    </cofactor>
</comment>
<keyword evidence="7" id="KW-0479">Metal-binding</keyword>
<dbReference type="PANTHER" id="PTHR11533:SF299">
    <property type="entry name" value="AMINOPEPTIDASE"/>
    <property type="match status" value="1"/>
</dbReference>
<dbReference type="CDD" id="cd09602">
    <property type="entry name" value="M1_APN"/>
    <property type="match status" value="1"/>
</dbReference>
<evidence type="ECO:0000259" key="12">
    <source>
        <dbReference type="Pfam" id="PF17900"/>
    </source>
</evidence>
<keyword evidence="10" id="KW-0482">Metalloprotease</keyword>
<keyword evidence="9" id="KW-0862">Zinc</keyword>
<dbReference type="GO" id="GO:0006508">
    <property type="term" value="P:proteolysis"/>
    <property type="evidence" value="ECO:0007669"/>
    <property type="project" value="UniProtKB-KW"/>
</dbReference>
<accession>A0A937KD24</accession>
<comment type="caution">
    <text evidence="13">The sequence shown here is derived from an EMBL/GenBank/DDBJ whole genome shotgun (WGS) entry which is preliminary data.</text>
</comment>
<dbReference type="EC" id="3.4.11.2" evidence="4"/>
<evidence type="ECO:0000256" key="4">
    <source>
        <dbReference type="ARBA" id="ARBA00012564"/>
    </source>
</evidence>
<evidence type="ECO:0000313" key="14">
    <source>
        <dbReference type="Proteomes" id="UP000614216"/>
    </source>
</evidence>
<reference evidence="13" key="1">
    <citation type="submission" date="2021-01" db="EMBL/GenBank/DDBJ databases">
        <title>Fulvivirga kasyanovii gen. nov., sp nov., a novel member of the phylum Bacteroidetes isolated from seawater in a mussel farm.</title>
        <authorList>
            <person name="Zhao L.-H."/>
            <person name="Wang Z.-J."/>
        </authorList>
    </citation>
    <scope>NUCLEOTIDE SEQUENCE</scope>
    <source>
        <strain evidence="13">29W222</strain>
    </source>
</reference>
<dbReference type="InterPro" id="IPR001930">
    <property type="entry name" value="Peptidase_M1"/>
</dbReference>
<dbReference type="SUPFAM" id="SSF63737">
    <property type="entry name" value="Leukotriene A4 hydrolase N-terminal domain"/>
    <property type="match status" value="1"/>
</dbReference>
<evidence type="ECO:0000313" key="13">
    <source>
        <dbReference type="EMBL" id="MBL6445595.1"/>
    </source>
</evidence>
<dbReference type="GO" id="GO:0016285">
    <property type="term" value="F:alanyl aminopeptidase activity"/>
    <property type="evidence" value="ECO:0007669"/>
    <property type="project" value="UniProtKB-EC"/>
</dbReference>